<sequence>MLGRLASIVAKVAPQRPARRRRRCAGDRALRRPRSPEDEVPAVLEEEDETKALPLAPSIPAAPAKILWRTVADDPHQDEEGSGGAGGLKAYEECRRRTTRVLRLQAGHKYCLLGRLSSEVGWNHYETIKELENKRKEKAQVAYERRKQLAKLRLKAEKVADEKLGSQLDLAGVPKPPKRCHRPLTSWNATPSPLYGPSPALQSSNRNPIRAPPDRARAPSASAVGALLENAATHPLAARHRNDVQLLQPASRCPRLRRGTDSPHDRAASCLIEYQTKKMITVAPHRYSQNLIQPSALSERPRRDY</sequence>
<comment type="similarity">
    <text evidence="1">Belongs to the universal ribosomal protein uL13 family.</text>
</comment>
<dbReference type="Gramene" id="ONK77043">
    <property type="protein sequence ID" value="ONK77043"/>
    <property type="gene ID" value="A4U43_C02F2510"/>
</dbReference>
<feature type="region of interest" description="Disordered" evidence="4">
    <location>
        <begin position="14"/>
        <end position="49"/>
    </location>
</feature>
<keyword evidence="3" id="KW-0687">Ribonucleoprotein</keyword>
<name>A0A5P1FH39_ASPOF</name>
<evidence type="ECO:0000313" key="6">
    <source>
        <dbReference type="Proteomes" id="UP000243459"/>
    </source>
</evidence>
<proteinExistence type="inferred from homology"/>
<dbReference type="Proteomes" id="UP000243459">
    <property type="component" value="Chromosome 2"/>
</dbReference>
<evidence type="ECO:0000256" key="1">
    <source>
        <dbReference type="ARBA" id="ARBA00006227"/>
    </source>
</evidence>
<dbReference type="FunFam" id="6.10.250.3250:FF:000001">
    <property type="entry name" value="60S ribosomal protein L13a"/>
    <property type="match status" value="1"/>
</dbReference>
<keyword evidence="6" id="KW-1185">Reference proteome</keyword>
<organism evidence="5 6">
    <name type="scientific">Asparagus officinalis</name>
    <name type="common">Garden asparagus</name>
    <dbReference type="NCBI Taxonomy" id="4686"/>
    <lineage>
        <taxon>Eukaryota</taxon>
        <taxon>Viridiplantae</taxon>
        <taxon>Streptophyta</taxon>
        <taxon>Embryophyta</taxon>
        <taxon>Tracheophyta</taxon>
        <taxon>Spermatophyta</taxon>
        <taxon>Magnoliopsida</taxon>
        <taxon>Liliopsida</taxon>
        <taxon>Asparagales</taxon>
        <taxon>Asparagaceae</taxon>
        <taxon>Asparagoideae</taxon>
        <taxon>Asparagus</taxon>
    </lineage>
</organism>
<dbReference type="GO" id="GO:1990904">
    <property type="term" value="C:ribonucleoprotein complex"/>
    <property type="evidence" value="ECO:0007669"/>
    <property type="project" value="UniProtKB-KW"/>
</dbReference>
<protein>
    <recommendedName>
        <fullName evidence="7">60S ribosomal protein L13a</fullName>
    </recommendedName>
</protein>
<evidence type="ECO:0000313" key="5">
    <source>
        <dbReference type="EMBL" id="ONK77043.1"/>
    </source>
</evidence>
<gene>
    <name evidence="5" type="ORF">A4U43_C02F2510</name>
</gene>
<dbReference type="GO" id="GO:0005840">
    <property type="term" value="C:ribosome"/>
    <property type="evidence" value="ECO:0007669"/>
    <property type="project" value="UniProtKB-KW"/>
</dbReference>
<feature type="compositionally biased region" description="Basic and acidic residues" evidence="4">
    <location>
        <begin position="24"/>
        <end position="37"/>
    </location>
</feature>
<keyword evidence="2" id="KW-0689">Ribosomal protein</keyword>
<dbReference type="EMBL" id="CM007382">
    <property type="protein sequence ID" value="ONK77043.1"/>
    <property type="molecule type" value="Genomic_DNA"/>
</dbReference>
<accession>A0A5P1FH39</accession>
<evidence type="ECO:0000256" key="4">
    <source>
        <dbReference type="SAM" id="MobiDB-lite"/>
    </source>
</evidence>
<evidence type="ECO:0008006" key="7">
    <source>
        <dbReference type="Google" id="ProtNLM"/>
    </source>
</evidence>
<reference evidence="6" key="1">
    <citation type="journal article" date="2017" name="Nat. Commun.">
        <title>The asparagus genome sheds light on the origin and evolution of a young Y chromosome.</title>
        <authorList>
            <person name="Harkess A."/>
            <person name="Zhou J."/>
            <person name="Xu C."/>
            <person name="Bowers J.E."/>
            <person name="Van der Hulst R."/>
            <person name="Ayyampalayam S."/>
            <person name="Mercati F."/>
            <person name="Riccardi P."/>
            <person name="McKain M.R."/>
            <person name="Kakrana A."/>
            <person name="Tang H."/>
            <person name="Ray J."/>
            <person name="Groenendijk J."/>
            <person name="Arikit S."/>
            <person name="Mathioni S.M."/>
            <person name="Nakano M."/>
            <person name="Shan H."/>
            <person name="Telgmann-Rauber A."/>
            <person name="Kanno A."/>
            <person name="Yue Z."/>
            <person name="Chen H."/>
            <person name="Li W."/>
            <person name="Chen Y."/>
            <person name="Xu X."/>
            <person name="Zhang Y."/>
            <person name="Luo S."/>
            <person name="Chen H."/>
            <person name="Gao J."/>
            <person name="Mao Z."/>
            <person name="Pires J.C."/>
            <person name="Luo M."/>
            <person name="Kudrna D."/>
            <person name="Wing R.A."/>
            <person name="Meyers B.C."/>
            <person name="Yi K."/>
            <person name="Kong H."/>
            <person name="Lavrijsen P."/>
            <person name="Sunseri F."/>
            <person name="Falavigna A."/>
            <person name="Ye Y."/>
            <person name="Leebens-Mack J.H."/>
            <person name="Chen G."/>
        </authorList>
    </citation>
    <scope>NUCLEOTIDE SEQUENCE [LARGE SCALE GENOMIC DNA]</scope>
    <source>
        <strain evidence="6">cv. DH0086</strain>
    </source>
</reference>
<dbReference type="AlphaFoldDB" id="A0A5P1FH39"/>
<evidence type="ECO:0000256" key="3">
    <source>
        <dbReference type="ARBA" id="ARBA00023274"/>
    </source>
</evidence>
<feature type="compositionally biased region" description="Acidic residues" evidence="4">
    <location>
        <begin position="38"/>
        <end position="49"/>
    </location>
</feature>
<dbReference type="Gene3D" id="6.10.250.3250">
    <property type="match status" value="1"/>
</dbReference>
<feature type="region of interest" description="Disordered" evidence="4">
    <location>
        <begin position="169"/>
        <end position="219"/>
    </location>
</feature>
<evidence type="ECO:0000256" key="2">
    <source>
        <dbReference type="ARBA" id="ARBA00022980"/>
    </source>
</evidence>